<proteinExistence type="predicted"/>
<name>A0A1Y1IJ57_KLENI</name>
<evidence type="ECO:0000313" key="2">
    <source>
        <dbReference type="EMBL" id="GAQ90915.1"/>
    </source>
</evidence>
<evidence type="ECO:0000313" key="3">
    <source>
        <dbReference type="Proteomes" id="UP000054558"/>
    </source>
</evidence>
<evidence type="ECO:0000256" key="1">
    <source>
        <dbReference type="SAM" id="MobiDB-lite"/>
    </source>
</evidence>
<reference evidence="2 3" key="1">
    <citation type="journal article" date="2014" name="Nat. Commun.">
        <title>Klebsormidium flaccidum genome reveals primary factors for plant terrestrial adaptation.</title>
        <authorList>
            <person name="Hori K."/>
            <person name="Maruyama F."/>
            <person name="Fujisawa T."/>
            <person name="Togashi T."/>
            <person name="Yamamoto N."/>
            <person name="Seo M."/>
            <person name="Sato S."/>
            <person name="Yamada T."/>
            <person name="Mori H."/>
            <person name="Tajima N."/>
            <person name="Moriyama T."/>
            <person name="Ikeuchi M."/>
            <person name="Watanabe M."/>
            <person name="Wada H."/>
            <person name="Kobayashi K."/>
            <person name="Saito M."/>
            <person name="Masuda T."/>
            <person name="Sasaki-Sekimoto Y."/>
            <person name="Mashiguchi K."/>
            <person name="Awai K."/>
            <person name="Shimojima M."/>
            <person name="Masuda S."/>
            <person name="Iwai M."/>
            <person name="Nobusawa T."/>
            <person name="Narise T."/>
            <person name="Kondo S."/>
            <person name="Saito H."/>
            <person name="Sato R."/>
            <person name="Murakawa M."/>
            <person name="Ihara Y."/>
            <person name="Oshima-Yamada Y."/>
            <person name="Ohtaka K."/>
            <person name="Satoh M."/>
            <person name="Sonobe K."/>
            <person name="Ishii M."/>
            <person name="Ohtani R."/>
            <person name="Kanamori-Sato M."/>
            <person name="Honoki R."/>
            <person name="Miyazaki D."/>
            <person name="Mochizuki H."/>
            <person name="Umetsu J."/>
            <person name="Higashi K."/>
            <person name="Shibata D."/>
            <person name="Kamiya Y."/>
            <person name="Sato N."/>
            <person name="Nakamura Y."/>
            <person name="Tabata S."/>
            <person name="Ida S."/>
            <person name="Kurokawa K."/>
            <person name="Ohta H."/>
        </authorList>
    </citation>
    <scope>NUCLEOTIDE SEQUENCE [LARGE SCALE GENOMIC DNA]</scope>
    <source>
        <strain evidence="2 3">NIES-2285</strain>
    </source>
</reference>
<feature type="compositionally biased region" description="Acidic residues" evidence="1">
    <location>
        <begin position="202"/>
        <end position="236"/>
    </location>
</feature>
<sequence length="328" mass="36584">MTCSMTCLMRRSQLCSLAFPGITLRCGIVFPGSACGECEQNLYQSAWDQSLGEALAGSVQIGKWGWGKQSLDGLVAAPDKHREQVFVSTCSQPVRVSVQRAQPLAKLSKCWLCNRKLHDSKSVLGSTCRQHILRMLRALELKKETFDDLRALMHTDPAEFKKVFADKGYDATLKELKAEVRDALREGTGENEYEEPALQTDMGDDDDFIDDADLSGEDAVDSEAREEDDSDDSDDEVSVRNCPCSCQSPLCSTLDADLAYVAVILHLFSWRSLCWMQEDDEGDDGKFRVHYTGSLPPREKRARNGGRRLSYVEVDSASDNELVSEEDK</sequence>
<dbReference type="AlphaFoldDB" id="A0A1Y1IJ57"/>
<dbReference type="Proteomes" id="UP000054558">
    <property type="component" value="Unassembled WGS sequence"/>
</dbReference>
<keyword evidence="3" id="KW-1185">Reference proteome</keyword>
<organism evidence="2 3">
    <name type="scientific">Klebsormidium nitens</name>
    <name type="common">Green alga</name>
    <name type="synonym">Ulothrix nitens</name>
    <dbReference type="NCBI Taxonomy" id="105231"/>
    <lineage>
        <taxon>Eukaryota</taxon>
        <taxon>Viridiplantae</taxon>
        <taxon>Streptophyta</taxon>
        <taxon>Klebsormidiophyceae</taxon>
        <taxon>Klebsormidiales</taxon>
        <taxon>Klebsormidiaceae</taxon>
        <taxon>Klebsormidium</taxon>
    </lineage>
</organism>
<accession>A0A1Y1IJ57</accession>
<feature type="region of interest" description="Disordered" evidence="1">
    <location>
        <begin position="184"/>
        <end position="239"/>
    </location>
</feature>
<dbReference type="EMBL" id="DF237651">
    <property type="protein sequence ID" value="GAQ90915.1"/>
    <property type="molecule type" value="Genomic_DNA"/>
</dbReference>
<protein>
    <submittedName>
        <fullName evidence="2">Uncharacterized protein</fullName>
    </submittedName>
</protein>
<gene>
    <name evidence="2" type="ORF">KFL_007020020</name>
</gene>